<accession>A0ABR1D7P4</accession>
<reference evidence="1 2" key="1">
    <citation type="submission" date="2023-08" db="EMBL/GenBank/DDBJ databases">
        <title>A Necator americanus chromosomal reference genome.</title>
        <authorList>
            <person name="Ilik V."/>
            <person name="Petrzelkova K.J."/>
            <person name="Pardy F."/>
            <person name="Fuh T."/>
            <person name="Niatou-Singa F.S."/>
            <person name="Gouil Q."/>
            <person name="Baker L."/>
            <person name="Ritchie M.E."/>
            <person name="Jex A.R."/>
            <person name="Gazzola D."/>
            <person name="Li H."/>
            <person name="Toshio Fujiwara R."/>
            <person name="Zhan B."/>
            <person name="Aroian R.V."/>
            <person name="Pafco B."/>
            <person name="Schwarz E.M."/>
        </authorList>
    </citation>
    <scope>NUCLEOTIDE SEQUENCE [LARGE SCALE GENOMIC DNA]</scope>
    <source>
        <strain evidence="1 2">Aroian</strain>
        <tissue evidence="1">Whole animal</tissue>
    </source>
</reference>
<dbReference type="EMBL" id="JAVFWL010000004">
    <property type="protein sequence ID" value="KAK6746522.1"/>
    <property type="molecule type" value="Genomic_DNA"/>
</dbReference>
<protein>
    <submittedName>
        <fullName evidence="1">Uncharacterized protein</fullName>
    </submittedName>
</protein>
<name>A0ABR1D7P4_NECAM</name>
<organism evidence="1 2">
    <name type="scientific">Necator americanus</name>
    <name type="common">Human hookworm</name>
    <dbReference type="NCBI Taxonomy" id="51031"/>
    <lineage>
        <taxon>Eukaryota</taxon>
        <taxon>Metazoa</taxon>
        <taxon>Ecdysozoa</taxon>
        <taxon>Nematoda</taxon>
        <taxon>Chromadorea</taxon>
        <taxon>Rhabditida</taxon>
        <taxon>Rhabditina</taxon>
        <taxon>Rhabditomorpha</taxon>
        <taxon>Strongyloidea</taxon>
        <taxon>Ancylostomatidae</taxon>
        <taxon>Bunostominae</taxon>
        <taxon>Necator</taxon>
    </lineage>
</organism>
<keyword evidence="2" id="KW-1185">Reference proteome</keyword>
<evidence type="ECO:0000313" key="1">
    <source>
        <dbReference type="EMBL" id="KAK6746522.1"/>
    </source>
</evidence>
<gene>
    <name evidence="1" type="primary">Necator_chrIV.g13328</name>
    <name evidence="1" type="ORF">RB195_000037</name>
</gene>
<proteinExistence type="predicted"/>
<dbReference type="Proteomes" id="UP001303046">
    <property type="component" value="Unassembled WGS sequence"/>
</dbReference>
<evidence type="ECO:0000313" key="2">
    <source>
        <dbReference type="Proteomes" id="UP001303046"/>
    </source>
</evidence>
<sequence>MKTRFISIVQHYFHSVNSKEKYEHETRVVSSSYFSSFSSVITRTKHSQFSTVLIGFKKSDILNVKHISYLC</sequence>
<comment type="caution">
    <text evidence="1">The sequence shown here is derived from an EMBL/GenBank/DDBJ whole genome shotgun (WGS) entry which is preliminary data.</text>
</comment>